<evidence type="ECO:0000259" key="5">
    <source>
        <dbReference type="PROSITE" id="PS51387"/>
    </source>
</evidence>
<reference evidence="7" key="1">
    <citation type="journal article" date="2016" name="Genome Announc.">
        <title>Draft genome sequences of fungus Aspergillus calidoustus.</title>
        <authorList>
            <person name="Horn F."/>
            <person name="Linde J."/>
            <person name="Mattern D.J."/>
            <person name="Walther G."/>
            <person name="Guthke R."/>
            <person name="Scherlach K."/>
            <person name="Martin K."/>
            <person name="Brakhage A.A."/>
            <person name="Petzke L."/>
            <person name="Valiante V."/>
        </authorList>
    </citation>
    <scope>NUCLEOTIDE SEQUENCE [LARGE SCALE GENOMIC DNA]</scope>
    <source>
        <strain evidence="7">SF006504</strain>
    </source>
</reference>
<dbReference type="OMA" id="DCTYLIF"/>
<keyword evidence="7" id="KW-1185">Reference proteome</keyword>
<dbReference type="Proteomes" id="UP000054771">
    <property type="component" value="Unassembled WGS sequence"/>
</dbReference>
<dbReference type="SUPFAM" id="SSF56176">
    <property type="entry name" value="FAD-binding/transporter-associated domain-like"/>
    <property type="match status" value="1"/>
</dbReference>
<keyword evidence="3" id="KW-0274">FAD</keyword>
<dbReference type="InterPro" id="IPR050416">
    <property type="entry name" value="FAD-linked_Oxidoreductase"/>
</dbReference>
<feature type="domain" description="FAD-binding PCMH-type" evidence="5">
    <location>
        <begin position="42"/>
        <end position="210"/>
    </location>
</feature>
<dbReference type="InterPro" id="IPR016166">
    <property type="entry name" value="FAD-bd_PCMH"/>
</dbReference>
<dbReference type="GO" id="GO:0016491">
    <property type="term" value="F:oxidoreductase activity"/>
    <property type="evidence" value="ECO:0007669"/>
    <property type="project" value="UniProtKB-KW"/>
</dbReference>
<evidence type="ECO:0000256" key="1">
    <source>
        <dbReference type="ARBA" id="ARBA00005466"/>
    </source>
</evidence>
<proteinExistence type="inferred from homology"/>
<evidence type="ECO:0000313" key="7">
    <source>
        <dbReference type="Proteomes" id="UP000054771"/>
    </source>
</evidence>
<dbReference type="InterPro" id="IPR036318">
    <property type="entry name" value="FAD-bd_PCMH-like_sf"/>
</dbReference>
<dbReference type="AlphaFoldDB" id="A0A0U5G3N4"/>
<evidence type="ECO:0000256" key="2">
    <source>
        <dbReference type="ARBA" id="ARBA00022630"/>
    </source>
</evidence>
<dbReference type="OrthoDB" id="415825at2759"/>
<dbReference type="PANTHER" id="PTHR42973">
    <property type="entry name" value="BINDING OXIDOREDUCTASE, PUTATIVE (AFU_ORTHOLOGUE AFUA_1G17690)-RELATED"/>
    <property type="match status" value="1"/>
</dbReference>
<dbReference type="PANTHER" id="PTHR42973:SF54">
    <property type="entry name" value="FAD-BINDING PCMH-TYPE DOMAIN-CONTAINING PROTEIN"/>
    <property type="match status" value="1"/>
</dbReference>
<dbReference type="Gene3D" id="3.30.465.10">
    <property type="match status" value="1"/>
</dbReference>
<dbReference type="InterPro" id="IPR006094">
    <property type="entry name" value="Oxid_FAD_bind_N"/>
</dbReference>
<dbReference type="EMBL" id="CDMC01000005">
    <property type="protein sequence ID" value="CEL05150.1"/>
    <property type="molecule type" value="Genomic_DNA"/>
</dbReference>
<comment type="similarity">
    <text evidence="1">Belongs to the oxygen-dependent FAD-linked oxidoreductase family.</text>
</comment>
<keyword evidence="4" id="KW-0560">Oxidoreductase</keyword>
<dbReference type="GO" id="GO:0071949">
    <property type="term" value="F:FAD binding"/>
    <property type="evidence" value="ECO:0007669"/>
    <property type="project" value="InterPro"/>
</dbReference>
<accession>A0A0U5G3N4</accession>
<protein>
    <recommendedName>
        <fullName evidence="5">FAD-binding PCMH-type domain-containing protein</fullName>
    </recommendedName>
</protein>
<dbReference type="PROSITE" id="PS51387">
    <property type="entry name" value="FAD_PCMH"/>
    <property type="match status" value="1"/>
</dbReference>
<evidence type="ECO:0000256" key="4">
    <source>
        <dbReference type="ARBA" id="ARBA00023002"/>
    </source>
</evidence>
<gene>
    <name evidence="6" type="ORF">ASPCAL06270</name>
</gene>
<evidence type="ECO:0000313" key="6">
    <source>
        <dbReference type="EMBL" id="CEL05150.1"/>
    </source>
</evidence>
<sequence>MAESETRETQLKTLESLLQANEILAPDSPEYRPYSQTWAAQKQLTPRLVIRPTSVGTLSNVIAYLYSTTLDFAIYGHGFGSTSANDVLVNTSAFDDFHFDPHSELATIGAGQTWVDVYRKMEEEAPGYGIVGARTPSVGVAGTVVTGGISWLSNEHGCISDPDNMLDAKVVKYDGSVVWASAEPELLWALRGGGGGFCVVVSVILRVFPYPQDIWAGPILVPRGQLETVADGLTGFLAREPDPKITMFLYVMKKKLLASLGNIDSDMLVIHAYDANGEAHGRESFRWALSIPGAIDQTRVTTFAGVIQLQDKVQTAKGTMKQVFVPLVLQDLPKETIISAIKWFEDLEGIDESVADCTYLIFEVLCCRDPAGSNTSVAWPRPPGAKHILLLGPGCPADAGPDKERLVRELAIELPSKILGKDAQINYLPNGYEEYLDPKLFWGAHVDKLQALRKKYDPKDKFKGAIKPAS</sequence>
<name>A0A0U5G3N4_ASPCI</name>
<dbReference type="Pfam" id="PF01565">
    <property type="entry name" value="FAD_binding_4"/>
    <property type="match status" value="1"/>
</dbReference>
<dbReference type="STRING" id="454130.A0A0U5G3N4"/>
<evidence type="ECO:0000256" key="3">
    <source>
        <dbReference type="ARBA" id="ARBA00022827"/>
    </source>
</evidence>
<organism evidence="6 7">
    <name type="scientific">Aspergillus calidoustus</name>
    <dbReference type="NCBI Taxonomy" id="454130"/>
    <lineage>
        <taxon>Eukaryota</taxon>
        <taxon>Fungi</taxon>
        <taxon>Dikarya</taxon>
        <taxon>Ascomycota</taxon>
        <taxon>Pezizomycotina</taxon>
        <taxon>Eurotiomycetes</taxon>
        <taxon>Eurotiomycetidae</taxon>
        <taxon>Eurotiales</taxon>
        <taxon>Aspergillaceae</taxon>
        <taxon>Aspergillus</taxon>
        <taxon>Aspergillus subgen. Nidulantes</taxon>
    </lineage>
</organism>
<keyword evidence="2" id="KW-0285">Flavoprotein</keyword>
<dbReference type="InterPro" id="IPR016169">
    <property type="entry name" value="FAD-bd_PCMH_sub2"/>
</dbReference>